<dbReference type="RefSeq" id="WP_109645892.1">
    <property type="nucleotide sequence ID" value="NZ_QGGB01000004.1"/>
</dbReference>
<dbReference type="AlphaFoldDB" id="A0A316TS66"/>
<dbReference type="PROSITE" id="PS50983">
    <property type="entry name" value="FE_B12_PBP"/>
    <property type="match status" value="1"/>
</dbReference>
<evidence type="ECO:0000259" key="1">
    <source>
        <dbReference type="PROSITE" id="PS50983"/>
    </source>
</evidence>
<dbReference type="InterPro" id="IPR051030">
    <property type="entry name" value="Vitamin_B12-ABC_binding"/>
</dbReference>
<accession>A0A316TS66</accession>
<dbReference type="PANTHER" id="PTHR42860">
    <property type="entry name" value="VITAMIN B12-BINDING PROTEIN"/>
    <property type="match status" value="1"/>
</dbReference>
<dbReference type="CDD" id="cd01144">
    <property type="entry name" value="BtuF"/>
    <property type="match status" value="1"/>
</dbReference>
<dbReference type="OrthoDB" id="9787772at2"/>
<proteinExistence type="predicted"/>
<reference evidence="2 3" key="1">
    <citation type="submission" date="2018-05" db="EMBL/GenBank/DDBJ databases">
        <title>Rhodohalobacter halophilus gen. nov., sp. nov., a moderately halophilic member of the family Balneolaceae.</title>
        <authorList>
            <person name="Liu Z.-W."/>
        </authorList>
    </citation>
    <scope>NUCLEOTIDE SEQUENCE [LARGE SCALE GENOMIC DNA]</scope>
    <source>
        <strain evidence="2 3">8A47</strain>
    </source>
</reference>
<evidence type="ECO:0000313" key="3">
    <source>
        <dbReference type="Proteomes" id="UP000245533"/>
    </source>
</evidence>
<dbReference type="EMBL" id="QGGB01000004">
    <property type="protein sequence ID" value="PWN07230.1"/>
    <property type="molecule type" value="Genomic_DNA"/>
</dbReference>
<dbReference type="PANTHER" id="PTHR42860:SF1">
    <property type="entry name" value="VITAMIN B12-BINDING PROTEIN"/>
    <property type="match status" value="1"/>
</dbReference>
<gene>
    <name evidence="2" type="ORF">DDZ15_05370</name>
</gene>
<organism evidence="2 3">
    <name type="scientific">Rhodohalobacter mucosus</name>
    <dbReference type="NCBI Taxonomy" id="2079485"/>
    <lineage>
        <taxon>Bacteria</taxon>
        <taxon>Pseudomonadati</taxon>
        <taxon>Balneolota</taxon>
        <taxon>Balneolia</taxon>
        <taxon>Balneolales</taxon>
        <taxon>Balneolaceae</taxon>
        <taxon>Rhodohalobacter</taxon>
    </lineage>
</organism>
<dbReference type="Pfam" id="PF01497">
    <property type="entry name" value="Peripla_BP_2"/>
    <property type="match status" value="1"/>
</dbReference>
<dbReference type="Proteomes" id="UP000245533">
    <property type="component" value="Unassembled WGS sequence"/>
</dbReference>
<keyword evidence="3" id="KW-1185">Reference proteome</keyword>
<feature type="domain" description="Fe/B12 periplasmic-binding" evidence="1">
    <location>
        <begin position="2"/>
        <end position="290"/>
    </location>
</feature>
<name>A0A316TS66_9BACT</name>
<sequence length="310" mass="34410">MNIVSLLPSVTEIVCSLGLRNALVGRSHECDFPEDVLSLPAVTKTSYPEQRSGRETDQTVREIVSSGLSPFEADPDLLRRLEPDIIITQDHCEVCAISIDRLKAETKSYLENADVDLLSVSPSSLQEIMDSITDIGHVLNVPDRAANLVTELSERLNIIRQTVQGEPEKSAVTLEWISPLMTAGNWVPELIEIAGGDDLIGIPGDHSPWIDFDAVRESDPDYLLIMPCGYSIQDTMNEFEALERTDGWVDLKAVREQQVYLLDGSQFFNRPGPRIYDSARILAEIFHPNLFQPLYKGTGWIPAGHSVAVP</sequence>
<comment type="caution">
    <text evidence="2">The sequence shown here is derived from an EMBL/GenBank/DDBJ whole genome shotgun (WGS) entry which is preliminary data.</text>
</comment>
<dbReference type="SUPFAM" id="SSF53807">
    <property type="entry name" value="Helical backbone' metal receptor"/>
    <property type="match status" value="1"/>
</dbReference>
<dbReference type="InterPro" id="IPR002491">
    <property type="entry name" value="ABC_transptr_periplasmic_BD"/>
</dbReference>
<protein>
    <submittedName>
        <fullName evidence="2">Cobalamin-binding protein</fullName>
    </submittedName>
</protein>
<dbReference type="Gene3D" id="3.40.50.1980">
    <property type="entry name" value="Nitrogenase molybdenum iron protein domain"/>
    <property type="match status" value="2"/>
</dbReference>
<evidence type="ECO:0000313" key="2">
    <source>
        <dbReference type="EMBL" id="PWN07230.1"/>
    </source>
</evidence>